<keyword evidence="7 9" id="KW-0472">Membrane</keyword>
<dbReference type="InterPro" id="IPR021147">
    <property type="entry name" value="DUF697"/>
</dbReference>
<dbReference type="NCBIfam" id="TIGR01620">
    <property type="entry name" value="hyp_HI0043"/>
    <property type="match status" value="1"/>
</dbReference>
<dbReference type="PANTHER" id="PTHR39342:SF1">
    <property type="entry name" value="UPF0283 MEMBRANE PROTEIN YCJF"/>
    <property type="match status" value="1"/>
</dbReference>
<evidence type="ECO:0000256" key="2">
    <source>
        <dbReference type="ARBA" id="ARBA00008255"/>
    </source>
</evidence>
<keyword evidence="11" id="KW-1185">Reference proteome</keyword>
<feature type="transmembrane region" description="Helical" evidence="9">
    <location>
        <begin position="68"/>
        <end position="88"/>
    </location>
</feature>
<dbReference type="Pfam" id="PF05128">
    <property type="entry name" value="DUF697"/>
    <property type="match status" value="1"/>
</dbReference>
<organism evidence="10 11">
    <name type="scientific">Marinibaculum pumilum</name>
    <dbReference type="NCBI Taxonomy" id="1766165"/>
    <lineage>
        <taxon>Bacteria</taxon>
        <taxon>Pseudomonadati</taxon>
        <taxon>Pseudomonadota</taxon>
        <taxon>Alphaproteobacteria</taxon>
        <taxon>Rhodospirillales</taxon>
        <taxon>Rhodospirillaceae</taxon>
        <taxon>Marinibaculum</taxon>
    </lineage>
</organism>
<keyword evidence="3" id="KW-1003">Cell membrane</keyword>
<accession>A0ABV7L422</accession>
<reference evidence="11" key="1">
    <citation type="journal article" date="2019" name="Int. J. Syst. Evol. Microbiol.">
        <title>The Global Catalogue of Microorganisms (GCM) 10K type strain sequencing project: providing services to taxonomists for standard genome sequencing and annotation.</title>
        <authorList>
            <consortium name="The Broad Institute Genomics Platform"/>
            <consortium name="The Broad Institute Genome Sequencing Center for Infectious Disease"/>
            <person name="Wu L."/>
            <person name="Ma J."/>
        </authorList>
    </citation>
    <scope>NUCLEOTIDE SEQUENCE [LARGE SCALE GENOMIC DNA]</scope>
    <source>
        <strain evidence="11">KCTC 42964</strain>
    </source>
</reference>
<dbReference type="InterPro" id="IPR006507">
    <property type="entry name" value="UPF0283"/>
</dbReference>
<evidence type="ECO:0000256" key="3">
    <source>
        <dbReference type="ARBA" id="ARBA00022475"/>
    </source>
</evidence>
<dbReference type="RefSeq" id="WP_379903344.1">
    <property type="nucleotide sequence ID" value="NZ_JBHRTR010000031.1"/>
</dbReference>
<evidence type="ECO:0000256" key="1">
    <source>
        <dbReference type="ARBA" id="ARBA00004429"/>
    </source>
</evidence>
<evidence type="ECO:0000313" key="11">
    <source>
        <dbReference type="Proteomes" id="UP001595528"/>
    </source>
</evidence>
<evidence type="ECO:0000256" key="9">
    <source>
        <dbReference type="SAM" id="Phobius"/>
    </source>
</evidence>
<evidence type="ECO:0000256" key="7">
    <source>
        <dbReference type="ARBA" id="ARBA00023136"/>
    </source>
</evidence>
<keyword evidence="5 9" id="KW-0812">Transmembrane</keyword>
<dbReference type="EMBL" id="JBHRTR010000031">
    <property type="protein sequence ID" value="MFC3229289.1"/>
    <property type="molecule type" value="Genomic_DNA"/>
</dbReference>
<dbReference type="Proteomes" id="UP001595528">
    <property type="component" value="Unassembled WGS sequence"/>
</dbReference>
<sequence length="338" mass="35217">MTSERIPPAAADDRPSGRAQPGATTFSGEERIDWIVRPAEREAPALGLPATAGATDLAAAPGAGSGTAGWFLAAAAALVLLFLGVDVATGLRDLYQIEPALGFVGGGLLAIACASLSLLAFRDLKAWLRFGRADGWRRQAAEALAAEDPGRIAEIARRLSHVLPVDTDADRLAGLSGLSAQDALSAAEGMLLREADDRALRETAVAARSAAIANAISPYAAFDMAFMLWRSMRLVRGIAAAYGMRPGPLTSWRIVRRAFATAVTAGATEGLNHMVSDMVGGAAAAIGTKAGQGVLAGLLTVRLGLAAMDQCRPLPFTARREPRIRDVVRQITGALRSL</sequence>
<evidence type="ECO:0000256" key="6">
    <source>
        <dbReference type="ARBA" id="ARBA00022989"/>
    </source>
</evidence>
<evidence type="ECO:0000313" key="10">
    <source>
        <dbReference type="EMBL" id="MFC3229289.1"/>
    </source>
</evidence>
<comment type="subcellular location">
    <subcellularLocation>
        <location evidence="1">Cell inner membrane</location>
        <topology evidence="1">Multi-pass membrane protein</topology>
    </subcellularLocation>
</comment>
<gene>
    <name evidence="10" type="ORF">ACFOGJ_18725</name>
</gene>
<name>A0ABV7L422_9PROT</name>
<feature type="transmembrane region" description="Helical" evidence="9">
    <location>
        <begin position="100"/>
        <end position="121"/>
    </location>
</feature>
<comment type="caution">
    <text evidence="10">The sequence shown here is derived from an EMBL/GenBank/DDBJ whole genome shotgun (WGS) entry which is preliminary data.</text>
</comment>
<evidence type="ECO:0000256" key="4">
    <source>
        <dbReference type="ARBA" id="ARBA00022519"/>
    </source>
</evidence>
<proteinExistence type="inferred from homology"/>
<evidence type="ECO:0000256" key="8">
    <source>
        <dbReference type="SAM" id="MobiDB-lite"/>
    </source>
</evidence>
<feature type="region of interest" description="Disordered" evidence="8">
    <location>
        <begin position="1"/>
        <end position="24"/>
    </location>
</feature>
<keyword evidence="6 9" id="KW-1133">Transmembrane helix</keyword>
<protein>
    <submittedName>
        <fullName evidence="10">TIGR01620 family protein</fullName>
    </submittedName>
</protein>
<keyword evidence="4" id="KW-0997">Cell inner membrane</keyword>
<dbReference type="PANTHER" id="PTHR39342">
    <property type="entry name" value="UPF0283 MEMBRANE PROTEIN YCJF"/>
    <property type="match status" value="1"/>
</dbReference>
<comment type="similarity">
    <text evidence="2">Belongs to the UPF0283 family.</text>
</comment>
<evidence type="ECO:0000256" key="5">
    <source>
        <dbReference type="ARBA" id="ARBA00022692"/>
    </source>
</evidence>